<dbReference type="Proteomes" id="UP000275408">
    <property type="component" value="Unassembled WGS sequence"/>
</dbReference>
<evidence type="ECO:0000313" key="3">
    <source>
        <dbReference type="Proteomes" id="UP000275408"/>
    </source>
</evidence>
<proteinExistence type="predicted"/>
<comment type="caution">
    <text evidence="2">The sequence shown here is derived from an EMBL/GenBank/DDBJ whole genome shotgun (WGS) entry which is preliminary data.</text>
</comment>
<feature type="region of interest" description="Disordered" evidence="1">
    <location>
        <begin position="306"/>
        <end position="327"/>
    </location>
</feature>
<evidence type="ECO:0000256" key="1">
    <source>
        <dbReference type="SAM" id="MobiDB-lite"/>
    </source>
</evidence>
<keyword evidence="3" id="KW-1185">Reference proteome</keyword>
<dbReference type="EMBL" id="RCHS01000880">
    <property type="protein sequence ID" value="RMX56229.1"/>
    <property type="molecule type" value="Genomic_DNA"/>
</dbReference>
<evidence type="ECO:0000313" key="2">
    <source>
        <dbReference type="EMBL" id="RMX56229.1"/>
    </source>
</evidence>
<accession>A0A3M6URK3</accession>
<organism evidence="2 3">
    <name type="scientific">Pocillopora damicornis</name>
    <name type="common">Cauliflower coral</name>
    <name type="synonym">Millepora damicornis</name>
    <dbReference type="NCBI Taxonomy" id="46731"/>
    <lineage>
        <taxon>Eukaryota</taxon>
        <taxon>Metazoa</taxon>
        <taxon>Cnidaria</taxon>
        <taxon>Anthozoa</taxon>
        <taxon>Hexacorallia</taxon>
        <taxon>Scleractinia</taxon>
        <taxon>Astrocoeniina</taxon>
        <taxon>Pocilloporidae</taxon>
        <taxon>Pocillopora</taxon>
    </lineage>
</organism>
<protein>
    <submittedName>
        <fullName evidence="2">Uncharacterized protein</fullName>
    </submittedName>
</protein>
<sequence>MAGTVAILPASVSLSKLSNESCLVSELVLGIRWLDWLAVLASTASVTQKNANHSPSSDMPSSKTPTDDIELSPVLVIGRTDTVVGTEVDTLLAVEIAVPVTLMVPATLTASEGVEVTVGKTVAVGVGVLCVGATAIGRTLALGPERLIVVGVVVGFIVAVGGTRDIGGADVTVILDATSTFSAAVTPEDAASAVPLAVDCPASLADQFNASTSPSSWSPQALELTARRTVQYLFFSCGQSLNIISMEDKFSLILILSLQNSFERITSLPNQNLLQEQRTTENFYAQNTQPRWKWSPTIYSDPIDSTEKQGDFPFNSSLTSDFGIAGD</sequence>
<gene>
    <name evidence="2" type="ORF">pdam_00018240</name>
</gene>
<reference evidence="2 3" key="1">
    <citation type="journal article" date="2018" name="Sci. Rep.">
        <title>Comparative analysis of the Pocillopora damicornis genome highlights role of immune system in coral evolution.</title>
        <authorList>
            <person name="Cunning R."/>
            <person name="Bay R.A."/>
            <person name="Gillette P."/>
            <person name="Baker A.C."/>
            <person name="Traylor-Knowles N."/>
        </authorList>
    </citation>
    <scope>NUCLEOTIDE SEQUENCE [LARGE SCALE GENOMIC DNA]</scope>
    <source>
        <strain evidence="2">RSMAS</strain>
        <tissue evidence="2">Whole animal</tissue>
    </source>
</reference>
<dbReference type="AlphaFoldDB" id="A0A3M6URK3"/>
<name>A0A3M6URK3_POCDA</name>